<dbReference type="SUPFAM" id="SSF53850">
    <property type="entry name" value="Periplasmic binding protein-like II"/>
    <property type="match status" value="1"/>
</dbReference>
<dbReference type="Pfam" id="PF03466">
    <property type="entry name" value="LysR_substrate"/>
    <property type="match status" value="1"/>
</dbReference>
<dbReference type="InterPro" id="IPR058163">
    <property type="entry name" value="LysR-type_TF_proteobact-type"/>
</dbReference>
<accession>A0ABQ5XER9</accession>
<dbReference type="EMBL" id="BSOA01000047">
    <property type="protein sequence ID" value="GLQ90022.1"/>
    <property type="molecule type" value="Genomic_DNA"/>
</dbReference>
<dbReference type="Gene3D" id="1.10.10.10">
    <property type="entry name" value="Winged helix-like DNA-binding domain superfamily/Winged helix DNA-binding domain"/>
    <property type="match status" value="1"/>
</dbReference>
<dbReference type="PROSITE" id="PS50931">
    <property type="entry name" value="HTH_LYSR"/>
    <property type="match status" value="1"/>
</dbReference>
<reference evidence="8" key="1">
    <citation type="journal article" date="2019" name="Int. J. Syst. Evol. Microbiol.">
        <title>The Global Catalogue of Microorganisms (GCM) 10K type strain sequencing project: providing services to taxonomists for standard genome sequencing and annotation.</title>
        <authorList>
            <consortium name="The Broad Institute Genomics Platform"/>
            <consortium name="The Broad Institute Genome Sequencing Center for Infectious Disease"/>
            <person name="Wu L."/>
            <person name="Ma J."/>
        </authorList>
    </citation>
    <scope>NUCLEOTIDE SEQUENCE [LARGE SCALE GENOMIC DNA]</scope>
    <source>
        <strain evidence="8">NBRC 111981</strain>
    </source>
</reference>
<gene>
    <name evidence="7" type="ORF">GCM10007898_35970</name>
</gene>
<dbReference type="Gene3D" id="3.40.190.290">
    <property type="match status" value="1"/>
</dbReference>
<keyword evidence="5" id="KW-0732">Signal</keyword>
<sequence length="298" mass="32794">MGNDVNLNRLAVFVALVRAGSFTAAAAQLGMTKAMVSQHLLRLERELGVTLIVRSTRRMALTEAGAAFHTDCVSLLAQAQAALERVGGQRSKPSGTLRLTTSTDYGMAVIAPALAEFRRLHPSLQVDLVINDQINDLIAERFDLAVRIGWLRDSSLRATRLGGFRQWVMAAPAYLAEHGMPRRPEDLAMHGWIALSAMATPLRWTFTHGNGSRRIVRMRQIMQANNAAAIRALVLAGGGVSVLPDYLVQEDIQAGRLQVLLAQYRLQEGGIHAVYPDPQPPAKVRAFIDFMRERLAKR</sequence>
<evidence type="ECO:0000313" key="8">
    <source>
        <dbReference type="Proteomes" id="UP001156627"/>
    </source>
</evidence>
<dbReference type="PRINTS" id="PR00039">
    <property type="entry name" value="HTHLYSR"/>
</dbReference>
<evidence type="ECO:0000256" key="3">
    <source>
        <dbReference type="ARBA" id="ARBA00023125"/>
    </source>
</evidence>
<feature type="chain" id="PRO_5046614180" evidence="5">
    <location>
        <begin position="27"/>
        <end position="298"/>
    </location>
</feature>
<evidence type="ECO:0000259" key="6">
    <source>
        <dbReference type="PROSITE" id="PS50931"/>
    </source>
</evidence>
<feature type="signal peptide" evidence="5">
    <location>
        <begin position="1"/>
        <end position="26"/>
    </location>
</feature>
<name>A0ABQ5XER9_9GAMM</name>
<dbReference type="Proteomes" id="UP001156627">
    <property type="component" value="Unassembled WGS sequence"/>
</dbReference>
<dbReference type="Pfam" id="PF00126">
    <property type="entry name" value="HTH_1"/>
    <property type="match status" value="1"/>
</dbReference>
<keyword evidence="3" id="KW-0238">DNA-binding</keyword>
<dbReference type="PANTHER" id="PTHR30537">
    <property type="entry name" value="HTH-TYPE TRANSCRIPTIONAL REGULATOR"/>
    <property type="match status" value="1"/>
</dbReference>
<comment type="caution">
    <text evidence="7">The sequence shown here is derived from an EMBL/GenBank/DDBJ whole genome shotgun (WGS) entry which is preliminary data.</text>
</comment>
<evidence type="ECO:0000256" key="4">
    <source>
        <dbReference type="ARBA" id="ARBA00023163"/>
    </source>
</evidence>
<dbReference type="RefSeq" id="WP_284333460.1">
    <property type="nucleotide sequence ID" value="NZ_BSOA01000047.1"/>
</dbReference>
<feature type="domain" description="HTH lysR-type" evidence="6">
    <location>
        <begin position="5"/>
        <end position="62"/>
    </location>
</feature>
<dbReference type="InterPro" id="IPR000847">
    <property type="entry name" value="LysR_HTH_N"/>
</dbReference>
<keyword evidence="2" id="KW-0805">Transcription regulation</keyword>
<comment type="similarity">
    <text evidence="1">Belongs to the LysR transcriptional regulatory family.</text>
</comment>
<dbReference type="CDD" id="cd08422">
    <property type="entry name" value="PBP2_CrgA_like"/>
    <property type="match status" value="1"/>
</dbReference>
<evidence type="ECO:0000256" key="2">
    <source>
        <dbReference type="ARBA" id="ARBA00023015"/>
    </source>
</evidence>
<dbReference type="PANTHER" id="PTHR30537:SF66">
    <property type="entry name" value="IRON-REGULATED VIRULENCE REGULATORY PROTEIN IRGB"/>
    <property type="match status" value="1"/>
</dbReference>
<protein>
    <submittedName>
        <fullName evidence="7">LysR family transcriptional regulator</fullName>
    </submittedName>
</protein>
<evidence type="ECO:0000313" key="7">
    <source>
        <dbReference type="EMBL" id="GLQ90022.1"/>
    </source>
</evidence>
<dbReference type="InterPro" id="IPR036388">
    <property type="entry name" value="WH-like_DNA-bd_sf"/>
</dbReference>
<proteinExistence type="inferred from homology"/>
<evidence type="ECO:0000256" key="5">
    <source>
        <dbReference type="SAM" id="SignalP"/>
    </source>
</evidence>
<evidence type="ECO:0000256" key="1">
    <source>
        <dbReference type="ARBA" id="ARBA00009437"/>
    </source>
</evidence>
<dbReference type="InterPro" id="IPR036390">
    <property type="entry name" value="WH_DNA-bd_sf"/>
</dbReference>
<dbReference type="InterPro" id="IPR005119">
    <property type="entry name" value="LysR_subst-bd"/>
</dbReference>
<dbReference type="SUPFAM" id="SSF46785">
    <property type="entry name" value="Winged helix' DNA-binding domain"/>
    <property type="match status" value="1"/>
</dbReference>
<organism evidence="7 8">
    <name type="scientific">Dyella flagellata</name>
    <dbReference type="NCBI Taxonomy" id="1867833"/>
    <lineage>
        <taxon>Bacteria</taxon>
        <taxon>Pseudomonadati</taxon>
        <taxon>Pseudomonadota</taxon>
        <taxon>Gammaproteobacteria</taxon>
        <taxon>Lysobacterales</taxon>
        <taxon>Rhodanobacteraceae</taxon>
        <taxon>Dyella</taxon>
    </lineage>
</organism>
<keyword evidence="8" id="KW-1185">Reference proteome</keyword>
<keyword evidence="4" id="KW-0804">Transcription</keyword>